<evidence type="ECO:0000256" key="1">
    <source>
        <dbReference type="SAM" id="MobiDB-lite"/>
    </source>
</evidence>
<reference evidence="3" key="1">
    <citation type="submission" date="2022-11" db="UniProtKB">
        <authorList>
            <consortium name="WormBaseParasite"/>
        </authorList>
    </citation>
    <scope>IDENTIFICATION</scope>
</reference>
<evidence type="ECO:0000313" key="2">
    <source>
        <dbReference type="Proteomes" id="UP000887578"/>
    </source>
</evidence>
<keyword evidence="2" id="KW-1185">Reference proteome</keyword>
<feature type="region of interest" description="Disordered" evidence="1">
    <location>
        <begin position="174"/>
        <end position="212"/>
    </location>
</feature>
<dbReference type="Proteomes" id="UP000887578">
    <property type="component" value="Unplaced"/>
</dbReference>
<protein>
    <submittedName>
        <fullName evidence="3">Uncharacterized protein</fullName>
    </submittedName>
</protein>
<evidence type="ECO:0000313" key="3">
    <source>
        <dbReference type="WBParaSite" id="PDA_v2.g6975.t1"/>
    </source>
</evidence>
<dbReference type="WBParaSite" id="PDA_v2.g6975.t1">
    <property type="protein sequence ID" value="PDA_v2.g6975.t1"/>
    <property type="gene ID" value="PDA_v2.g6975"/>
</dbReference>
<feature type="compositionally biased region" description="Polar residues" evidence="1">
    <location>
        <begin position="174"/>
        <end position="189"/>
    </location>
</feature>
<dbReference type="AlphaFoldDB" id="A0A914QSR9"/>
<sequence length="212" mass="24108">MWKLFNKPYAVLAVSSLLQLDKQKPGVFVPTTKSPYNNLNLNYIPGYQKHSVDSTSTNSYEVIPSFKKHDDILLLDTQDQKSSLKSFVITLPVRCFDNLQVSSQSGLKLKHNVNQELNRSTLSLHISNYENSIESTTTDKENYLTKTSNPFEFIRQQQNDPPTPEIMDYKSTQKLLDPNQSTGSKTSPAPNIVTPKRFSVSHPYQRQIPKVS</sequence>
<organism evidence="2 3">
    <name type="scientific">Panagrolaimus davidi</name>
    <dbReference type="NCBI Taxonomy" id="227884"/>
    <lineage>
        <taxon>Eukaryota</taxon>
        <taxon>Metazoa</taxon>
        <taxon>Ecdysozoa</taxon>
        <taxon>Nematoda</taxon>
        <taxon>Chromadorea</taxon>
        <taxon>Rhabditida</taxon>
        <taxon>Tylenchina</taxon>
        <taxon>Panagrolaimomorpha</taxon>
        <taxon>Panagrolaimoidea</taxon>
        <taxon>Panagrolaimidae</taxon>
        <taxon>Panagrolaimus</taxon>
    </lineage>
</organism>
<name>A0A914QSR9_9BILA</name>
<accession>A0A914QSR9</accession>
<proteinExistence type="predicted"/>